<keyword evidence="1 3" id="KW-0808">Transferase</keyword>
<evidence type="ECO:0000313" key="3">
    <source>
        <dbReference type="EMBL" id="PZD96417.1"/>
    </source>
</evidence>
<gene>
    <name evidence="3" type="ORF">DNH61_07875</name>
</gene>
<dbReference type="AlphaFoldDB" id="A0A2W1LY26"/>
<proteinExistence type="predicted"/>
<evidence type="ECO:0000313" key="4">
    <source>
        <dbReference type="Proteomes" id="UP000249522"/>
    </source>
</evidence>
<dbReference type="Proteomes" id="UP000249522">
    <property type="component" value="Unassembled WGS sequence"/>
</dbReference>
<keyword evidence="3" id="KW-0489">Methyltransferase</keyword>
<reference evidence="3 4" key="1">
    <citation type="submission" date="2018-06" db="EMBL/GenBank/DDBJ databases">
        <title>Paenibacillus imtechensis sp. nov.</title>
        <authorList>
            <person name="Pinnaka A.K."/>
            <person name="Singh H."/>
            <person name="Kaur M."/>
        </authorList>
    </citation>
    <scope>NUCLEOTIDE SEQUENCE [LARGE SCALE GENOMIC DNA]</scope>
    <source>
        <strain evidence="3 4">SMB1</strain>
    </source>
</reference>
<dbReference type="Gene3D" id="3.40.50.150">
    <property type="entry name" value="Vaccinia Virus protein VP39"/>
    <property type="match status" value="1"/>
</dbReference>
<dbReference type="CDD" id="cd02440">
    <property type="entry name" value="AdoMet_MTases"/>
    <property type="match status" value="1"/>
</dbReference>
<evidence type="ECO:0000259" key="2">
    <source>
        <dbReference type="Pfam" id="PF13649"/>
    </source>
</evidence>
<dbReference type="OrthoDB" id="146133at2"/>
<dbReference type="GO" id="GO:0008168">
    <property type="term" value="F:methyltransferase activity"/>
    <property type="evidence" value="ECO:0007669"/>
    <property type="project" value="UniProtKB-KW"/>
</dbReference>
<dbReference type="InterPro" id="IPR029063">
    <property type="entry name" value="SAM-dependent_MTases_sf"/>
</dbReference>
<protein>
    <submittedName>
        <fullName evidence="3">Class I SAM-dependent methyltransferase</fullName>
    </submittedName>
</protein>
<organism evidence="3 4">
    <name type="scientific">Paenibacillus sambharensis</name>
    <dbReference type="NCBI Taxonomy" id="1803190"/>
    <lineage>
        <taxon>Bacteria</taxon>
        <taxon>Bacillati</taxon>
        <taxon>Bacillota</taxon>
        <taxon>Bacilli</taxon>
        <taxon>Bacillales</taxon>
        <taxon>Paenibacillaceae</taxon>
        <taxon>Paenibacillus</taxon>
    </lineage>
</organism>
<comment type="caution">
    <text evidence="3">The sequence shown here is derived from an EMBL/GenBank/DDBJ whole genome shotgun (WGS) entry which is preliminary data.</text>
</comment>
<evidence type="ECO:0000256" key="1">
    <source>
        <dbReference type="ARBA" id="ARBA00022679"/>
    </source>
</evidence>
<dbReference type="Pfam" id="PF13649">
    <property type="entry name" value="Methyltransf_25"/>
    <property type="match status" value="1"/>
</dbReference>
<dbReference type="SUPFAM" id="SSF53335">
    <property type="entry name" value="S-adenosyl-L-methionine-dependent methyltransferases"/>
    <property type="match status" value="1"/>
</dbReference>
<dbReference type="EMBL" id="QKRB01000038">
    <property type="protein sequence ID" value="PZD96417.1"/>
    <property type="molecule type" value="Genomic_DNA"/>
</dbReference>
<feature type="domain" description="Methyltransferase" evidence="2">
    <location>
        <begin position="171"/>
        <end position="267"/>
    </location>
</feature>
<dbReference type="InterPro" id="IPR041698">
    <property type="entry name" value="Methyltransf_25"/>
</dbReference>
<sequence>MEVRAVLETIHEWKKLYQARKWMKQNATFLPAWHAYVGYTAELFECFAEGNTVEEAATQCNLDKGLLQNWVDVGLAVGHLRERDNRIHATPAMLSYVSPSSPDSVGPLLQELMELHIPTLLQYPSLLKGEEKPVFENDRFGPTVAATSALLEKLAFPKLVHWIKAHDVHSVLDIGCGHGGYLRRLSEVRGDMRLIGIEQNEEVVRQAQEESNSSGCKLELVHDDFNRWGGPEEPVDLIMMNNILHYFEPDKRCQLLRKAKQMISLGGTITLISPVNKTGSGQAFASAFNSFMSAHENLYPFPTKEELEQMAGGEGLRMSLCQPVIREGSWYFIGLEQTGEER</sequence>
<dbReference type="GO" id="GO:0032259">
    <property type="term" value="P:methylation"/>
    <property type="evidence" value="ECO:0007669"/>
    <property type="project" value="UniProtKB-KW"/>
</dbReference>
<name>A0A2W1LY26_9BACL</name>
<keyword evidence="4" id="KW-1185">Reference proteome</keyword>
<dbReference type="PANTHER" id="PTHR43861">
    <property type="entry name" value="TRANS-ACONITATE 2-METHYLTRANSFERASE-RELATED"/>
    <property type="match status" value="1"/>
</dbReference>
<accession>A0A2W1LY26</accession>